<dbReference type="GO" id="GO:0016887">
    <property type="term" value="F:ATP hydrolysis activity"/>
    <property type="evidence" value="ECO:0007669"/>
    <property type="project" value="InterPro"/>
</dbReference>
<evidence type="ECO:0000256" key="1">
    <source>
        <dbReference type="ARBA" id="ARBA00022737"/>
    </source>
</evidence>
<dbReference type="InterPro" id="IPR003593">
    <property type="entry name" value="AAA+_ATPase"/>
</dbReference>
<dbReference type="Pfam" id="PF00005">
    <property type="entry name" value="ABC_tran"/>
    <property type="match status" value="2"/>
</dbReference>
<keyword evidence="2" id="KW-0547">Nucleotide-binding</keyword>
<dbReference type="NCBIfam" id="NF000355">
    <property type="entry name" value="ribo_prot_ABC_F"/>
    <property type="match status" value="1"/>
</dbReference>
<feature type="domain" description="ABC transporter" evidence="5">
    <location>
        <begin position="333"/>
        <end position="547"/>
    </location>
</feature>
<name>A0A1T5D6Y5_9FIRM</name>
<feature type="domain" description="ABC transporter" evidence="5">
    <location>
        <begin position="4"/>
        <end position="263"/>
    </location>
</feature>
<sequence length="644" mass="74389">MISIAMNNIKKSFGVDVILEDISFTINEGERVALVGSNGTGKTTLFKIITKEVDYDLGDIFYAKDLSIGYLSQHVDIENDNTLIEEVLTVFEEVMLLEKEIRVLEHDIAEAGSLEDHDKLDRLMKQYTKKTDEFTKINGYAYNSEAKGILIGLGFKEEDLSKKVRMLSGGEKTRVMLGKLLLKKPDILLLDEPTNHLDTDSVQWLEAFLRQYRGTIFVISHDRYFLDQLTNRTFELFNKSIRVYNGNYSYYISQREIQAELDEKAYEENLAERKRQQEVIDQLKAFGREKQVKRARSREKLLDKMDVVEKPNYMKKRAKITFEPSVKSGKDVLKARGLSKSYGERCLFQNVDLDIYRGEKIALIGANGAGKSTLFNILLGVDKSFDGDIDFGTNVYPVYFDQERDDLQPDKTVLEEVWSTYPNFTETKVRNMLGAFLFTGDEVYKLIGTLSGGEKARISLLKLMLSDSNFLFLDEPTNHLDIESKEVLEDAITNYEGTVFVISHDRYFLNKVPDQILVLEDQSVKSYLGNYDYYIEKRAAEKAALEFANQREDTTTKTQLKIQRKKDKEKEKEEKKLKKQITETEEAIHNTELEIENLNELLCLEEIYSNPEKVKEVAEQKSDKEKILHELMSTWEMLLEAQQD</sequence>
<protein>
    <submittedName>
        <fullName evidence="6">ATP-binding cassette, subfamily F, member 3</fullName>
    </submittedName>
</protein>
<dbReference type="FunFam" id="3.40.50.300:FF:000309">
    <property type="entry name" value="ABC transporter ATP-binding protein"/>
    <property type="match status" value="1"/>
</dbReference>
<dbReference type="SMART" id="SM00382">
    <property type="entry name" value="AAA"/>
    <property type="match status" value="2"/>
</dbReference>
<keyword evidence="1" id="KW-0677">Repeat</keyword>
<dbReference type="GO" id="GO:0005524">
    <property type="term" value="F:ATP binding"/>
    <property type="evidence" value="ECO:0007669"/>
    <property type="project" value="UniProtKB-KW"/>
</dbReference>
<keyword evidence="3 6" id="KW-0067">ATP-binding</keyword>
<dbReference type="GO" id="GO:0003676">
    <property type="term" value="F:nucleic acid binding"/>
    <property type="evidence" value="ECO:0007669"/>
    <property type="project" value="UniProtKB-ARBA"/>
</dbReference>
<dbReference type="Proteomes" id="UP000243406">
    <property type="component" value="Unassembled WGS sequence"/>
</dbReference>
<keyword evidence="7" id="KW-1185">Reference proteome</keyword>
<evidence type="ECO:0000256" key="3">
    <source>
        <dbReference type="ARBA" id="ARBA00022840"/>
    </source>
</evidence>
<dbReference type="AlphaFoldDB" id="A0A1T5D6Y5"/>
<dbReference type="InterPro" id="IPR032781">
    <property type="entry name" value="ABC_tran_Xtn"/>
</dbReference>
<dbReference type="RefSeq" id="WP_079590399.1">
    <property type="nucleotide sequence ID" value="NZ_FUYN01000007.1"/>
</dbReference>
<dbReference type="InterPro" id="IPR017871">
    <property type="entry name" value="ABC_transporter-like_CS"/>
</dbReference>
<dbReference type="InterPro" id="IPR027417">
    <property type="entry name" value="P-loop_NTPase"/>
</dbReference>
<dbReference type="SUPFAM" id="SSF52540">
    <property type="entry name" value="P-loop containing nucleoside triphosphate hydrolases"/>
    <property type="match status" value="2"/>
</dbReference>
<evidence type="ECO:0000259" key="5">
    <source>
        <dbReference type="PROSITE" id="PS50893"/>
    </source>
</evidence>
<dbReference type="PANTHER" id="PTHR42855">
    <property type="entry name" value="ABC TRANSPORTER ATP-BINDING SUBUNIT"/>
    <property type="match status" value="1"/>
</dbReference>
<dbReference type="InterPro" id="IPR051309">
    <property type="entry name" value="ABCF_ATPase"/>
</dbReference>
<dbReference type="EMBL" id="FUYN01000007">
    <property type="protein sequence ID" value="SKB67538.1"/>
    <property type="molecule type" value="Genomic_DNA"/>
</dbReference>
<dbReference type="Pfam" id="PF12848">
    <property type="entry name" value="ABC_tran_Xtn"/>
    <property type="match status" value="1"/>
</dbReference>
<gene>
    <name evidence="6" type="ORF">SAMN02745120_2622</name>
</gene>
<dbReference type="CDD" id="cd03221">
    <property type="entry name" value="ABCF_EF-3"/>
    <property type="match status" value="2"/>
</dbReference>
<organism evidence="6 7">
    <name type="scientific">Acetoanaerobium noterae</name>
    <dbReference type="NCBI Taxonomy" id="745369"/>
    <lineage>
        <taxon>Bacteria</taxon>
        <taxon>Bacillati</taxon>
        <taxon>Bacillota</taxon>
        <taxon>Clostridia</taxon>
        <taxon>Peptostreptococcales</taxon>
        <taxon>Filifactoraceae</taxon>
        <taxon>Acetoanaerobium</taxon>
    </lineage>
</organism>
<evidence type="ECO:0000256" key="4">
    <source>
        <dbReference type="SAM" id="Coils"/>
    </source>
</evidence>
<dbReference type="PROSITE" id="PS00211">
    <property type="entry name" value="ABC_TRANSPORTER_1"/>
    <property type="match status" value="2"/>
</dbReference>
<accession>A0A1T5D6Y5</accession>
<dbReference type="PANTHER" id="PTHR42855:SF2">
    <property type="entry name" value="DRUG RESISTANCE ABC TRANSPORTER,ATP-BINDING PROTEIN"/>
    <property type="match status" value="1"/>
</dbReference>
<dbReference type="Gene3D" id="3.40.50.300">
    <property type="entry name" value="P-loop containing nucleotide triphosphate hydrolases"/>
    <property type="match status" value="2"/>
</dbReference>
<dbReference type="OrthoDB" id="9801441at2"/>
<evidence type="ECO:0000313" key="6">
    <source>
        <dbReference type="EMBL" id="SKB67538.1"/>
    </source>
</evidence>
<evidence type="ECO:0000313" key="7">
    <source>
        <dbReference type="Proteomes" id="UP000243406"/>
    </source>
</evidence>
<dbReference type="PROSITE" id="PS50893">
    <property type="entry name" value="ABC_TRANSPORTER_2"/>
    <property type="match status" value="2"/>
</dbReference>
<reference evidence="7" key="1">
    <citation type="submission" date="2017-02" db="EMBL/GenBank/DDBJ databases">
        <authorList>
            <person name="Varghese N."/>
            <person name="Submissions S."/>
        </authorList>
    </citation>
    <scope>NUCLEOTIDE SEQUENCE [LARGE SCALE GENOMIC DNA]</scope>
    <source>
        <strain evidence="7">ATCC 35199</strain>
    </source>
</reference>
<feature type="coiled-coil region" evidence="4">
    <location>
        <begin position="560"/>
        <end position="601"/>
    </location>
</feature>
<keyword evidence="4" id="KW-0175">Coiled coil</keyword>
<proteinExistence type="predicted"/>
<evidence type="ECO:0000256" key="2">
    <source>
        <dbReference type="ARBA" id="ARBA00022741"/>
    </source>
</evidence>
<dbReference type="FunFam" id="3.40.50.300:FF:000011">
    <property type="entry name" value="Putative ABC transporter ATP-binding component"/>
    <property type="match status" value="1"/>
</dbReference>
<dbReference type="InterPro" id="IPR003439">
    <property type="entry name" value="ABC_transporter-like_ATP-bd"/>
</dbReference>